<dbReference type="Gene3D" id="3.30.70.1020">
    <property type="entry name" value="Trehalose-6-phosphate phosphatase related protein, domain 2"/>
    <property type="match status" value="1"/>
</dbReference>
<accession>A0A9D5K8T8</accession>
<comment type="similarity">
    <text evidence="2 4">Belongs to the trehalose phosphatase family.</text>
</comment>
<dbReference type="GO" id="GO:0046872">
    <property type="term" value="F:metal ion binding"/>
    <property type="evidence" value="ECO:0007669"/>
    <property type="project" value="UniProtKB-KW"/>
</dbReference>
<proteinExistence type="inferred from homology"/>
<dbReference type="GO" id="GO:0004805">
    <property type="term" value="F:trehalose-phosphatase activity"/>
    <property type="evidence" value="ECO:0007669"/>
    <property type="project" value="UniProtKB-EC"/>
</dbReference>
<gene>
    <name evidence="5" type="primary">otsB</name>
    <name evidence="5" type="ORF">GF359_04510</name>
</gene>
<evidence type="ECO:0000256" key="4">
    <source>
        <dbReference type="RuleBase" id="RU361117"/>
    </source>
</evidence>
<keyword evidence="4" id="KW-0479">Metal-binding</keyword>
<evidence type="ECO:0000256" key="1">
    <source>
        <dbReference type="ARBA" id="ARBA00005199"/>
    </source>
</evidence>
<name>A0A9D5K8T8_UNCW3</name>
<evidence type="ECO:0000313" key="6">
    <source>
        <dbReference type="Proteomes" id="UP000630660"/>
    </source>
</evidence>
<keyword evidence="4" id="KW-0460">Magnesium</keyword>
<dbReference type="InterPro" id="IPR003337">
    <property type="entry name" value="Trehalose_PPase"/>
</dbReference>
<evidence type="ECO:0000256" key="3">
    <source>
        <dbReference type="ARBA" id="ARBA00022801"/>
    </source>
</evidence>
<dbReference type="SUPFAM" id="SSF56784">
    <property type="entry name" value="HAD-like"/>
    <property type="match status" value="1"/>
</dbReference>
<evidence type="ECO:0000313" key="5">
    <source>
        <dbReference type="EMBL" id="MBD3364457.1"/>
    </source>
</evidence>
<dbReference type="InterPro" id="IPR023214">
    <property type="entry name" value="HAD_sf"/>
</dbReference>
<organism evidence="5 6">
    <name type="scientific">candidate division WOR-3 bacterium</name>
    <dbReference type="NCBI Taxonomy" id="2052148"/>
    <lineage>
        <taxon>Bacteria</taxon>
        <taxon>Bacteria division WOR-3</taxon>
    </lineage>
</organism>
<comment type="pathway">
    <text evidence="1 4">Glycan biosynthesis; trehalose biosynthesis.</text>
</comment>
<feature type="non-terminal residue" evidence="5">
    <location>
        <position position="1"/>
    </location>
</feature>
<dbReference type="InterPro" id="IPR044651">
    <property type="entry name" value="OTSB-like"/>
</dbReference>
<sequence>KSGRGLLLLFDFDGTLVDIAPTPDKVNPSPDLKLLFRQLVERDFTNVAILSGRSLMELQEYIPSSISLAFAGCHGCELQMPGEVEQSILDDEEIQRDLDDFASGLEELSDWPGIIVEHKGCAVAIHYRLADKTTIEHTKEEFYNRAEALPNYEEMEIIEGKAVLELRPTGMNKGIAVQFMVENFLTSEDSLTVYFGDDITDLDGFEALPENSLRVAVGNKIAEYADYMLDSPSRLLELIRQFLE</sequence>
<protein>
    <recommendedName>
        <fullName evidence="4">Trehalose 6-phosphate phosphatase</fullName>
        <ecNumber evidence="4">3.1.3.12</ecNumber>
    </recommendedName>
</protein>
<comment type="caution">
    <text evidence="5">The sequence shown here is derived from an EMBL/GenBank/DDBJ whole genome shotgun (WGS) entry which is preliminary data.</text>
</comment>
<dbReference type="InterPro" id="IPR036412">
    <property type="entry name" value="HAD-like_sf"/>
</dbReference>
<dbReference type="PANTHER" id="PTHR43768">
    <property type="entry name" value="TREHALOSE 6-PHOSPHATE PHOSPHATASE"/>
    <property type="match status" value="1"/>
</dbReference>
<dbReference type="NCBIfam" id="TIGR01484">
    <property type="entry name" value="HAD-SF-IIB"/>
    <property type="match status" value="1"/>
</dbReference>
<dbReference type="InterPro" id="IPR006379">
    <property type="entry name" value="HAD-SF_hydro_IIB"/>
</dbReference>
<dbReference type="AlphaFoldDB" id="A0A9D5K8T8"/>
<dbReference type="Proteomes" id="UP000630660">
    <property type="component" value="Unassembled WGS sequence"/>
</dbReference>
<evidence type="ECO:0000256" key="2">
    <source>
        <dbReference type="ARBA" id="ARBA00008770"/>
    </source>
</evidence>
<dbReference type="EC" id="3.1.3.12" evidence="4"/>
<dbReference type="Pfam" id="PF02358">
    <property type="entry name" value="Trehalose_PPase"/>
    <property type="match status" value="1"/>
</dbReference>
<comment type="catalytic activity">
    <reaction evidence="4">
        <text>alpha,alpha-trehalose 6-phosphate + H2O = alpha,alpha-trehalose + phosphate</text>
        <dbReference type="Rhea" id="RHEA:23420"/>
        <dbReference type="ChEBI" id="CHEBI:15377"/>
        <dbReference type="ChEBI" id="CHEBI:16551"/>
        <dbReference type="ChEBI" id="CHEBI:43474"/>
        <dbReference type="ChEBI" id="CHEBI:58429"/>
        <dbReference type="EC" id="3.1.3.12"/>
    </reaction>
</comment>
<dbReference type="GO" id="GO:0005992">
    <property type="term" value="P:trehalose biosynthetic process"/>
    <property type="evidence" value="ECO:0007669"/>
    <property type="project" value="InterPro"/>
</dbReference>
<dbReference type="NCBIfam" id="TIGR00685">
    <property type="entry name" value="T6PP"/>
    <property type="match status" value="1"/>
</dbReference>
<dbReference type="PANTHER" id="PTHR43768:SF3">
    <property type="entry name" value="TREHALOSE 6-PHOSPHATE PHOSPHATASE"/>
    <property type="match status" value="1"/>
</dbReference>
<reference evidence="5" key="1">
    <citation type="submission" date="2019-11" db="EMBL/GenBank/DDBJ databases">
        <title>Microbial mats filling the niche in hypersaline microbial mats.</title>
        <authorList>
            <person name="Wong H.L."/>
            <person name="Macleod F.I."/>
            <person name="White R.A. III"/>
            <person name="Burns B.P."/>
        </authorList>
    </citation>
    <scope>NUCLEOTIDE SEQUENCE</scope>
    <source>
        <strain evidence="5">Bin_327</strain>
    </source>
</reference>
<keyword evidence="3 4" id="KW-0378">Hydrolase</keyword>
<comment type="function">
    <text evidence="4">Removes the phosphate from trehalose 6-phosphate to produce free trehalose.</text>
</comment>
<dbReference type="Gene3D" id="3.40.50.1000">
    <property type="entry name" value="HAD superfamily/HAD-like"/>
    <property type="match status" value="1"/>
</dbReference>
<comment type="cofactor">
    <cofactor evidence="4">
        <name>Mg(2+)</name>
        <dbReference type="ChEBI" id="CHEBI:18420"/>
    </cofactor>
</comment>
<dbReference type="EMBL" id="WJKJ01000146">
    <property type="protein sequence ID" value="MBD3364457.1"/>
    <property type="molecule type" value="Genomic_DNA"/>
</dbReference>